<dbReference type="Pfam" id="PF06985">
    <property type="entry name" value="HET"/>
    <property type="match status" value="1"/>
</dbReference>
<dbReference type="Proteomes" id="UP001285441">
    <property type="component" value="Unassembled WGS sequence"/>
</dbReference>
<dbReference type="InterPro" id="IPR010730">
    <property type="entry name" value="HET"/>
</dbReference>
<evidence type="ECO:0000259" key="1">
    <source>
        <dbReference type="Pfam" id="PF06985"/>
    </source>
</evidence>
<gene>
    <name evidence="2" type="ORF">B0H63DRAFT_253141</name>
</gene>
<proteinExistence type="predicted"/>
<organism evidence="2 3">
    <name type="scientific">Podospora didyma</name>
    <dbReference type="NCBI Taxonomy" id="330526"/>
    <lineage>
        <taxon>Eukaryota</taxon>
        <taxon>Fungi</taxon>
        <taxon>Dikarya</taxon>
        <taxon>Ascomycota</taxon>
        <taxon>Pezizomycotina</taxon>
        <taxon>Sordariomycetes</taxon>
        <taxon>Sordariomycetidae</taxon>
        <taxon>Sordariales</taxon>
        <taxon>Podosporaceae</taxon>
        <taxon>Podospora</taxon>
    </lineage>
</organism>
<dbReference type="AlphaFoldDB" id="A0AAE0KE90"/>
<evidence type="ECO:0000313" key="3">
    <source>
        <dbReference type="Proteomes" id="UP001285441"/>
    </source>
</evidence>
<reference evidence="2" key="2">
    <citation type="submission" date="2023-06" db="EMBL/GenBank/DDBJ databases">
        <authorList>
            <consortium name="Lawrence Berkeley National Laboratory"/>
            <person name="Haridas S."/>
            <person name="Hensen N."/>
            <person name="Bonometti L."/>
            <person name="Westerberg I."/>
            <person name="Brannstrom I.O."/>
            <person name="Guillou S."/>
            <person name="Cros-Aarteil S."/>
            <person name="Calhoun S."/>
            <person name="Kuo A."/>
            <person name="Mondo S."/>
            <person name="Pangilinan J."/>
            <person name="Riley R."/>
            <person name="LaButti K."/>
            <person name="Andreopoulos B."/>
            <person name="Lipzen A."/>
            <person name="Chen C."/>
            <person name="Yanf M."/>
            <person name="Daum C."/>
            <person name="Ng V."/>
            <person name="Clum A."/>
            <person name="Steindorff A."/>
            <person name="Ohm R."/>
            <person name="Martin F."/>
            <person name="Silar P."/>
            <person name="Natvig D."/>
            <person name="Lalanne C."/>
            <person name="Gautier V."/>
            <person name="Ament-velasquez S.L."/>
            <person name="Kruys A."/>
            <person name="Hutchinson M.I."/>
            <person name="Powell A.J."/>
            <person name="Barry K."/>
            <person name="Miller A.N."/>
            <person name="Grigoriev I.V."/>
            <person name="Debuchy R."/>
            <person name="Gladieux P."/>
            <person name="Thoren M.H."/>
            <person name="Johannesson H."/>
        </authorList>
    </citation>
    <scope>NUCLEOTIDE SEQUENCE</scope>
    <source>
        <strain evidence="2">CBS 232.78</strain>
    </source>
</reference>
<sequence length="120" mass="13754">MARIPVETLPKTFQDTVNFTRRLGIRYIWIDAICIVQGDEKNWLHESAKMCDVYGHAHLTLASAHSPDSEGGLYSRVDPPVHIAVPIHGSEYNLLTRKTLSIYFCNHIGSTRFLRNWIFL</sequence>
<dbReference type="EMBL" id="JAULSW010000007">
    <property type="protein sequence ID" value="KAK3374567.1"/>
    <property type="molecule type" value="Genomic_DNA"/>
</dbReference>
<dbReference type="PANTHER" id="PTHR33112:SF9">
    <property type="entry name" value="HETEROKARYON INCOMPATIBILITY DOMAIN-CONTAINING PROTEIN"/>
    <property type="match status" value="1"/>
</dbReference>
<protein>
    <submittedName>
        <fullName evidence="2">Heterokaryon incompatibility protein-domain-containing protein</fullName>
    </submittedName>
</protein>
<comment type="caution">
    <text evidence="2">The sequence shown here is derived from an EMBL/GenBank/DDBJ whole genome shotgun (WGS) entry which is preliminary data.</text>
</comment>
<name>A0AAE0KE90_9PEZI</name>
<dbReference type="PANTHER" id="PTHR33112">
    <property type="entry name" value="DOMAIN PROTEIN, PUTATIVE-RELATED"/>
    <property type="match status" value="1"/>
</dbReference>
<keyword evidence="3" id="KW-1185">Reference proteome</keyword>
<evidence type="ECO:0000313" key="2">
    <source>
        <dbReference type="EMBL" id="KAK3374567.1"/>
    </source>
</evidence>
<accession>A0AAE0KE90</accession>
<feature type="domain" description="Heterokaryon incompatibility" evidence="1">
    <location>
        <begin position="7"/>
        <end position="79"/>
    </location>
</feature>
<reference evidence="2" key="1">
    <citation type="journal article" date="2023" name="Mol. Phylogenet. Evol.">
        <title>Genome-scale phylogeny and comparative genomics of the fungal order Sordariales.</title>
        <authorList>
            <person name="Hensen N."/>
            <person name="Bonometti L."/>
            <person name="Westerberg I."/>
            <person name="Brannstrom I.O."/>
            <person name="Guillou S."/>
            <person name="Cros-Aarteil S."/>
            <person name="Calhoun S."/>
            <person name="Haridas S."/>
            <person name="Kuo A."/>
            <person name="Mondo S."/>
            <person name="Pangilinan J."/>
            <person name="Riley R."/>
            <person name="LaButti K."/>
            <person name="Andreopoulos B."/>
            <person name="Lipzen A."/>
            <person name="Chen C."/>
            <person name="Yan M."/>
            <person name="Daum C."/>
            <person name="Ng V."/>
            <person name="Clum A."/>
            <person name="Steindorff A."/>
            <person name="Ohm R.A."/>
            <person name="Martin F."/>
            <person name="Silar P."/>
            <person name="Natvig D.O."/>
            <person name="Lalanne C."/>
            <person name="Gautier V."/>
            <person name="Ament-Velasquez S.L."/>
            <person name="Kruys A."/>
            <person name="Hutchinson M.I."/>
            <person name="Powell A.J."/>
            <person name="Barry K."/>
            <person name="Miller A.N."/>
            <person name="Grigoriev I.V."/>
            <person name="Debuchy R."/>
            <person name="Gladieux P."/>
            <person name="Hiltunen Thoren M."/>
            <person name="Johannesson H."/>
        </authorList>
    </citation>
    <scope>NUCLEOTIDE SEQUENCE</scope>
    <source>
        <strain evidence="2">CBS 232.78</strain>
    </source>
</reference>